<dbReference type="RefSeq" id="WP_038558149.1">
    <property type="nucleotide sequence ID" value="NZ_CP008876.1"/>
</dbReference>
<dbReference type="OrthoDB" id="9793697at2"/>
<evidence type="ECO:0000313" key="6">
    <source>
        <dbReference type="EMBL" id="AIF65528.1"/>
    </source>
</evidence>
<evidence type="ECO:0000256" key="1">
    <source>
        <dbReference type="ARBA" id="ARBA00009013"/>
    </source>
</evidence>
<dbReference type="SUPFAM" id="SSF52091">
    <property type="entry name" value="SpoIIaa-like"/>
    <property type="match status" value="1"/>
</dbReference>
<dbReference type="InterPro" id="IPR003658">
    <property type="entry name" value="Anti-sigma_ant"/>
</dbReference>
<dbReference type="NCBIfam" id="TIGR00377">
    <property type="entry name" value="ant_ant_sig"/>
    <property type="match status" value="1"/>
</dbReference>
<dbReference type="PROSITE" id="PS50801">
    <property type="entry name" value="STAS"/>
    <property type="match status" value="1"/>
</dbReference>
<protein>
    <recommendedName>
        <fullName evidence="4">Anti-sigma factor antagonist</fullName>
    </recommendedName>
</protein>
<dbReference type="KEGG" id="tap:GZ22_01870"/>
<evidence type="ECO:0000256" key="4">
    <source>
        <dbReference type="RuleBase" id="RU003749"/>
    </source>
</evidence>
<reference evidence="7 9" key="2">
    <citation type="submission" date="2016-10" db="EMBL/GenBank/DDBJ databases">
        <authorList>
            <person name="Varghese N."/>
            <person name="Submissions S."/>
        </authorList>
    </citation>
    <scope>NUCLEOTIDE SEQUENCE [LARGE SCALE GENOMIC DNA]</scope>
    <source>
        <strain evidence="7 9">DSM 21619</strain>
    </source>
</reference>
<comment type="function">
    <text evidence="3">Positive regulator of sigma-B activity. Non-phosphorylated RsbV binds to RsbW, preventing its association with sigma-B. When phosphorylated, releases RsbW, which is then free to complex with and inactivate sigma-B.</text>
</comment>
<evidence type="ECO:0000259" key="5">
    <source>
        <dbReference type="PROSITE" id="PS50801"/>
    </source>
</evidence>
<dbReference type="EMBL" id="FOCD01000003">
    <property type="protein sequence ID" value="SEN67296.1"/>
    <property type="molecule type" value="Genomic_DNA"/>
</dbReference>
<sequence>MNLTVDVQENEGKSVVLLAGEIDAYTAPKLKETLLSLTEKEGNKVEVNLEQVNYMDSTGLGVFVSGLKSTKENNSELKLVQLQDRVYRLFEITGLIDVIDVDKTVQGGY</sequence>
<evidence type="ECO:0000313" key="7">
    <source>
        <dbReference type="EMBL" id="SEN67296.1"/>
    </source>
</evidence>
<dbReference type="PANTHER" id="PTHR33495">
    <property type="entry name" value="ANTI-SIGMA FACTOR ANTAGONIST TM_1081-RELATED-RELATED"/>
    <property type="match status" value="1"/>
</dbReference>
<feature type="domain" description="STAS" evidence="5">
    <location>
        <begin position="3"/>
        <end position="109"/>
    </location>
</feature>
<dbReference type="InterPro" id="IPR002645">
    <property type="entry name" value="STAS_dom"/>
</dbReference>
<dbReference type="InterPro" id="IPR036513">
    <property type="entry name" value="STAS_dom_sf"/>
</dbReference>
<reference evidence="6 8" key="1">
    <citation type="submission" date="2014-07" db="EMBL/GenBank/DDBJ databases">
        <title>Complete genome sequence of a moderately halophilic bacterium Terribacillus aidingensis MP602, isolated from Cryptomeria fortunei in Tianmu mountain in China.</title>
        <authorList>
            <person name="Wang Y."/>
            <person name="Lu P."/>
            <person name="Zhang L."/>
        </authorList>
    </citation>
    <scope>NUCLEOTIDE SEQUENCE [LARGE SCALE GENOMIC DNA]</scope>
    <source>
        <strain evidence="6 8">MP602</strain>
    </source>
</reference>
<evidence type="ECO:0000313" key="8">
    <source>
        <dbReference type="Proteomes" id="UP000027980"/>
    </source>
</evidence>
<dbReference type="Proteomes" id="UP000027980">
    <property type="component" value="Chromosome"/>
</dbReference>
<dbReference type="EMBL" id="CP008876">
    <property type="protein sequence ID" value="AIF65528.1"/>
    <property type="molecule type" value="Genomic_DNA"/>
</dbReference>
<accession>A0A075LM69</accession>
<dbReference type="AlphaFoldDB" id="A0A075LM69"/>
<evidence type="ECO:0000256" key="3">
    <source>
        <dbReference type="ARBA" id="ARBA00024670"/>
    </source>
</evidence>
<comment type="similarity">
    <text evidence="1 4">Belongs to the anti-sigma-factor antagonist family.</text>
</comment>
<dbReference type="GeneID" id="34222309"/>
<dbReference type="Proteomes" id="UP000199735">
    <property type="component" value="Unassembled WGS sequence"/>
</dbReference>
<keyword evidence="2" id="KW-0597">Phosphoprotein</keyword>
<evidence type="ECO:0000313" key="9">
    <source>
        <dbReference type="Proteomes" id="UP000199735"/>
    </source>
</evidence>
<dbReference type="CDD" id="cd07043">
    <property type="entry name" value="STAS_anti-anti-sigma_factors"/>
    <property type="match status" value="1"/>
</dbReference>
<name>A0A075LM69_9BACI</name>
<gene>
    <name evidence="6" type="ORF">GZ22_01870</name>
    <name evidence="7" type="ORF">SAMN04489762_2542</name>
</gene>
<dbReference type="Pfam" id="PF01740">
    <property type="entry name" value="STAS"/>
    <property type="match status" value="1"/>
</dbReference>
<dbReference type="HOGENOM" id="CLU_115403_9_3_9"/>
<dbReference type="Gene3D" id="3.30.750.24">
    <property type="entry name" value="STAS domain"/>
    <property type="match status" value="1"/>
</dbReference>
<dbReference type="GO" id="GO:0043856">
    <property type="term" value="F:anti-sigma factor antagonist activity"/>
    <property type="evidence" value="ECO:0007669"/>
    <property type="project" value="InterPro"/>
</dbReference>
<accession>A0AAX2EHC7</accession>
<evidence type="ECO:0000256" key="2">
    <source>
        <dbReference type="ARBA" id="ARBA00022553"/>
    </source>
</evidence>
<organism evidence="6 8">
    <name type="scientific">Terribacillus saccharophilus</name>
    <dbReference type="NCBI Taxonomy" id="361277"/>
    <lineage>
        <taxon>Bacteria</taxon>
        <taxon>Bacillati</taxon>
        <taxon>Bacillota</taxon>
        <taxon>Bacilli</taxon>
        <taxon>Bacillales</taxon>
        <taxon>Bacillaceae</taxon>
        <taxon>Terribacillus</taxon>
    </lineage>
</organism>
<dbReference type="PANTHER" id="PTHR33495:SF9">
    <property type="entry name" value="ANTI-SIGMA-B FACTOR ANTAGONIST"/>
    <property type="match status" value="1"/>
</dbReference>
<proteinExistence type="inferred from homology"/>